<protein>
    <submittedName>
        <fullName evidence="2">BTB/POZ protein</fullName>
    </submittedName>
</protein>
<sequence>MAIKLLDKLANDYLELLDDKEDFNVIIKVGESSDTKIFQAHSAILRYRSLYFRNKLATVNKDENNIKTVTLKHISIQQFEVIIKYIYGGVILLENFDASFIFKLMFFAHEFFLNELANHLESYLIKE</sequence>
<dbReference type="OrthoDB" id="408604at2759"/>
<dbReference type="PANTHER" id="PTHR46306:SF1">
    <property type="entry name" value="BTB_POZ DOMAIN-CONTAINING PROTEIN 9"/>
    <property type="match status" value="1"/>
</dbReference>
<proteinExistence type="predicted"/>
<dbReference type="PANTHER" id="PTHR46306">
    <property type="entry name" value="BTB/POZ DOMAIN-CONTAINING PROTEIN 9"/>
    <property type="match status" value="1"/>
</dbReference>
<dbReference type="PROSITE" id="PS50097">
    <property type="entry name" value="BTB"/>
    <property type="match status" value="1"/>
</dbReference>
<evidence type="ECO:0000313" key="2">
    <source>
        <dbReference type="EMBL" id="RIB22490.1"/>
    </source>
</evidence>
<organism evidence="2 3">
    <name type="scientific">Gigaspora rosea</name>
    <dbReference type="NCBI Taxonomy" id="44941"/>
    <lineage>
        <taxon>Eukaryota</taxon>
        <taxon>Fungi</taxon>
        <taxon>Fungi incertae sedis</taxon>
        <taxon>Mucoromycota</taxon>
        <taxon>Glomeromycotina</taxon>
        <taxon>Glomeromycetes</taxon>
        <taxon>Diversisporales</taxon>
        <taxon>Gigasporaceae</taxon>
        <taxon>Gigaspora</taxon>
    </lineage>
</organism>
<comment type="caution">
    <text evidence="2">The sequence shown here is derived from an EMBL/GenBank/DDBJ whole genome shotgun (WGS) entry which is preliminary data.</text>
</comment>
<dbReference type="AlphaFoldDB" id="A0A397VJ45"/>
<dbReference type="Proteomes" id="UP000266673">
    <property type="component" value="Unassembled WGS sequence"/>
</dbReference>
<reference evidence="2 3" key="1">
    <citation type="submission" date="2018-06" db="EMBL/GenBank/DDBJ databases">
        <title>Comparative genomics reveals the genomic features of Rhizophagus irregularis, R. cerebriforme, R. diaphanum and Gigaspora rosea, and their symbiotic lifestyle signature.</title>
        <authorList>
            <person name="Morin E."/>
            <person name="San Clemente H."/>
            <person name="Chen E.C.H."/>
            <person name="De La Providencia I."/>
            <person name="Hainaut M."/>
            <person name="Kuo A."/>
            <person name="Kohler A."/>
            <person name="Murat C."/>
            <person name="Tang N."/>
            <person name="Roy S."/>
            <person name="Loubradou J."/>
            <person name="Henrissat B."/>
            <person name="Grigoriev I.V."/>
            <person name="Corradi N."/>
            <person name="Roux C."/>
            <person name="Martin F.M."/>
        </authorList>
    </citation>
    <scope>NUCLEOTIDE SEQUENCE [LARGE SCALE GENOMIC DNA]</scope>
    <source>
        <strain evidence="2 3">DAOM 194757</strain>
    </source>
</reference>
<evidence type="ECO:0000259" key="1">
    <source>
        <dbReference type="PROSITE" id="PS50097"/>
    </source>
</evidence>
<dbReference type="GO" id="GO:0005737">
    <property type="term" value="C:cytoplasm"/>
    <property type="evidence" value="ECO:0007669"/>
    <property type="project" value="TreeGrafter"/>
</dbReference>
<dbReference type="InterPro" id="IPR052407">
    <property type="entry name" value="BTB_POZ_domain_cont_9"/>
</dbReference>
<name>A0A397VJ45_9GLOM</name>
<dbReference type="EMBL" id="QKWP01000307">
    <property type="protein sequence ID" value="RIB22490.1"/>
    <property type="molecule type" value="Genomic_DNA"/>
</dbReference>
<dbReference type="CDD" id="cd18186">
    <property type="entry name" value="BTB_POZ_ZBTB_KLHL-like"/>
    <property type="match status" value="1"/>
</dbReference>
<dbReference type="InterPro" id="IPR011333">
    <property type="entry name" value="SKP1/BTB/POZ_sf"/>
</dbReference>
<dbReference type="Pfam" id="PF00651">
    <property type="entry name" value="BTB"/>
    <property type="match status" value="1"/>
</dbReference>
<dbReference type="SMART" id="SM00225">
    <property type="entry name" value="BTB"/>
    <property type="match status" value="1"/>
</dbReference>
<dbReference type="InterPro" id="IPR000210">
    <property type="entry name" value="BTB/POZ_dom"/>
</dbReference>
<feature type="domain" description="BTB" evidence="1">
    <location>
        <begin position="23"/>
        <end position="95"/>
    </location>
</feature>
<gene>
    <name evidence="2" type="ORF">C2G38_988881</name>
</gene>
<accession>A0A397VJ45</accession>
<dbReference type="SUPFAM" id="SSF54695">
    <property type="entry name" value="POZ domain"/>
    <property type="match status" value="1"/>
</dbReference>
<dbReference type="Gene3D" id="3.30.710.10">
    <property type="entry name" value="Potassium Channel Kv1.1, Chain A"/>
    <property type="match status" value="1"/>
</dbReference>
<evidence type="ECO:0000313" key="3">
    <source>
        <dbReference type="Proteomes" id="UP000266673"/>
    </source>
</evidence>
<keyword evidence="3" id="KW-1185">Reference proteome</keyword>